<feature type="region of interest" description="Disordered" evidence="1">
    <location>
        <begin position="421"/>
        <end position="452"/>
    </location>
</feature>
<proteinExistence type="predicted"/>
<evidence type="ECO:0000313" key="2">
    <source>
        <dbReference type="EMBL" id="CAG9331489.1"/>
    </source>
</evidence>
<evidence type="ECO:0000313" key="3">
    <source>
        <dbReference type="Proteomes" id="UP001162131"/>
    </source>
</evidence>
<sequence>MGCNSSRAENPQKTEQKIEDLVSHNSNLANYAKVNSVHTPKGSKSFAVQQNNQKAIHSPSFTSIAEQVSRKQSILSSQSESETDTPGKLSKLNSLEHFRKKTQEAKSYLQKFLKRAAYLEGIMEKISKSPKGAFNSSVFEAPLAENTPEEKQTTSSDDLVLILEDLTEINSAVNILSQKFTTINTGISKLLIKDDNRHSEKEAQKEEIDQEIKKCESVTDTKEDYLHKENAENNENNETEEKENLKVVNEEPIIVSSILSDLIASPPDVQIVCQEVNVINEDAVEKNELNEEIVHEQGRPSENISIDSAPEMINKSRVIATKLFNVTTKQPGKSKIGARPKLEVDSLAPSKPHIQPIITPKRNSDIGSKLPQFFSPSSKPFDEPKKFQIAKAYPQISQVRIRSSQDSLNLNAFDALKKQVEAEIDPQKPKSRIQKMSFGNNHPRSLSTRSNN</sequence>
<accession>A0AAU9JW45</accession>
<feature type="compositionally biased region" description="Polar residues" evidence="1">
    <location>
        <begin position="437"/>
        <end position="452"/>
    </location>
</feature>
<organism evidence="2 3">
    <name type="scientific">Blepharisma stoltei</name>
    <dbReference type="NCBI Taxonomy" id="1481888"/>
    <lineage>
        <taxon>Eukaryota</taxon>
        <taxon>Sar</taxon>
        <taxon>Alveolata</taxon>
        <taxon>Ciliophora</taxon>
        <taxon>Postciliodesmatophora</taxon>
        <taxon>Heterotrichea</taxon>
        <taxon>Heterotrichida</taxon>
        <taxon>Blepharismidae</taxon>
        <taxon>Blepharisma</taxon>
    </lineage>
</organism>
<dbReference type="EMBL" id="CAJZBQ010000053">
    <property type="protein sequence ID" value="CAG9331489.1"/>
    <property type="molecule type" value="Genomic_DNA"/>
</dbReference>
<dbReference type="Proteomes" id="UP001162131">
    <property type="component" value="Unassembled WGS sequence"/>
</dbReference>
<comment type="caution">
    <text evidence="2">The sequence shown here is derived from an EMBL/GenBank/DDBJ whole genome shotgun (WGS) entry which is preliminary data.</text>
</comment>
<reference evidence="2" key="1">
    <citation type="submission" date="2021-09" db="EMBL/GenBank/DDBJ databases">
        <authorList>
            <consortium name="AG Swart"/>
            <person name="Singh M."/>
            <person name="Singh A."/>
            <person name="Seah K."/>
            <person name="Emmerich C."/>
        </authorList>
    </citation>
    <scope>NUCLEOTIDE SEQUENCE</scope>
    <source>
        <strain evidence="2">ATCC30299</strain>
    </source>
</reference>
<dbReference type="AlphaFoldDB" id="A0AAU9JW45"/>
<name>A0AAU9JW45_9CILI</name>
<evidence type="ECO:0000256" key="1">
    <source>
        <dbReference type="SAM" id="MobiDB-lite"/>
    </source>
</evidence>
<gene>
    <name evidence="2" type="ORF">BSTOLATCC_MIC53557</name>
</gene>
<feature type="region of interest" description="Disordered" evidence="1">
    <location>
        <begin position="219"/>
        <end position="244"/>
    </location>
</feature>
<keyword evidence="3" id="KW-1185">Reference proteome</keyword>
<feature type="compositionally biased region" description="Basic and acidic residues" evidence="1">
    <location>
        <begin position="219"/>
        <end position="231"/>
    </location>
</feature>
<protein>
    <submittedName>
        <fullName evidence="2">Uncharacterized protein</fullName>
    </submittedName>
</protein>